<comment type="catalytic activity">
    <reaction evidence="16">
        <text>ATP + H2O + 4 H(+)(in) = ADP + phosphate + 5 H(+)(out)</text>
        <dbReference type="Rhea" id="RHEA:57720"/>
        <dbReference type="ChEBI" id="CHEBI:15377"/>
        <dbReference type="ChEBI" id="CHEBI:15378"/>
        <dbReference type="ChEBI" id="CHEBI:30616"/>
        <dbReference type="ChEBI" id="CHEBI:43474"/>
        <dbReference type="ChEBI" id="CHEBI:456216"/>
        <dbReference type="EC" id="7.1.2.2"/>
    </reaction>
</comment>
<dbReference type="EC" id="7.1.2.2" evidence="16"/>
<dbReference type="FunFam" id="3.40.50.300:FF:002432">
    <property type="entry name" value="ATP synthase subunit alpha, mitochondrial"/>
    <property type="match status" value="1"/>
</dbReference>
<dbReference type="GO" id="GO:0045259">
    <property type="term" value="C:proton-transporting ATP synthase complex"/>
    <property type="evidence" value="ECO:0007669"/>
    <property type="project" value="UniProtKB-KW"/>
</dbReference>
<dbReference type="SUPFAM" id="SSF47917">
    <property type="entry name" value="C-terminal domain of alpha and beta subunits of F1 ATP synthase"/>
    <property type="match status" value="1"/>
</dbReference>
<dbReference type="SUPFAM" id="SSF52540">
    <property type="entry name" value="P-loop containing nucleoside triphosphate hydrolases"/>
    <property type="match status" value="1"/>
</dbReference>
<evidence type="ECO:0000256" key="8">
    <source>
        <dbReference type="ARBA" id="ARBA00022781"/>
    </source>
</evidence>
<keyword evidence="5 16" id="KW-1003">Cell membrane</keyword>
<dbReference type="PANTHER" id="PTHR48082:SF2">
    <property type="entry name" value="ATP SYNTHASE SUBUNIT ALPHA, MITOCHONDRIAL"/>
    <property type="match status" value="1"/>
</dbReference>
<comment type="subcellular location">
    <subcellularLocation>
        <location evidence="16">Cell membrane</location>
        <topology evidence="16">Peripheral membrane protein</topology>
    </subcellularLocation>
    <subcellularLocation>
        <location evidence="2">Membrane</location>
    </subcellularLocation>
</comment>
<dbReference type="RefSeq" id="WP_129608116.1">
    <property type="nucleotide sequence ID" value="NZ_UWOC01000088.1"/>
</dbReference>
<dbReference type="AlphaFoldDB" id="A0A3S5CY78"/>
<proteinExistence type="inferred from homology"/>
<sequence>MDIRAAEISAILKEQIKNFGQEAEVSEVGQVLSVGDGIARVYGLDNVQAGEMVEFENGVRGMALNLEIDNVGIVIFGNDREIKEGQTVKRTRAIVDVPVGKGLLGRVVDALGNPIDGKGPIQATERCRVDVKAPGIIPRKSVHEPMATGLKAIDALIPIGRGQRELVIGDRQTGKTAIVLDTILNQKPLNQSTDEHVKLYCVYVAVGQKRSTVAQFVKALEENGALEYSIVIAATASDPAPMQFLAPFAGCTMGEYFRDNGMHAVIFYDDLSKQAVAYRQMSLLLRRPPGREAYPGDVFYLHSRLLERAAKMNKDYGSGSLTALPVIETQANDVSAYIPTNVISITDGQIFLETDLFYQGIRPALNVGISVSRVGSAAQTKAMKKVAGKIKGELAQYREMAAFAQFGSDLDATTQRLLNRGARLTELLKQPQFSPLKMEEQVVVIYAGVNGYLDPIPVGSVRAFEQGLLSLFRTKHADVLEAIRTSRDLDDATAAKVKAVLDEYAKTFA</sequence>
<keyword evidence="13 16" id="KW-0139">CF(1)</keyword>
<keyword evidence="9 16" id="KW-0067">ATP-binding</keyword>
<keyword evidence="6" id="KW-0997">Cell inner membrane</keyword>
<dbReference type="InterPro" id="IPR000793">
    <property type="entry name" value="ATP_synth_asu_C"/>
</dbReference>
<evidence type="ECO:0000256" key="16">
    <source>
        <dbReference type="HAMAP-Rule" id="MF_01346"/>
    </source>
</evidence>
<evidence type="ECO:0000256" key="5">
    <source>
        <dbReference type="ARBA" id="ARBA00022475"/>
    </source>
</evidence>
<comment type="similarity">
    <text evidence="3 16">Belongs to the ATPase alpha/beta chains family.</text>
</comment>
<dbReference type="InterPro" id="IPR004100">
    <property type="entry name" value="ATPase_F1/V1/A1_a/bsu_N"/>
</dbReference>
<dbReference type="HAMAP" id="MF_01346">
    <property type="entry name" value="ATP_synth_alpha_bact"/>
    <property type="match status" value="1"/>
</dbReference>
<dbReference type="InterPro" id="IPR020003">
    <property type="entry name" value="ATPase_a/bsu_AS"/>
</dbReference>
<evidence type="ECO:0000256" key="10">
    <source>
        <dbReference type="ARBA" id="ARBA00022967"/>
    </source>
</evidence>
<evidence type="ECO:0000256" key="12">
    <source>
        <dbReference type="ARBA" id="ARBA00023136"/>
    </source>
</evidence>
<dbReference type="InterPro" id="IPR033732">
    <property type="entry name" value="ATP_synth_F1_a_nt-bd_dom"/>
</dbReference>
<dbReference type="InterPro" id="IPR038376">
    <property type="entry name" value="ATP_synth_asu_C_sf"/>
</dbReference>
<name>A0A3S5CY78_9BRAD</name>
<evidence type="ECO:0000256" key="15">
    <source>
        <dbReference type="ARBA" id="ARBA00026013"/>
    </source>
</evidence>
<feature type="domain" description="ATPase F1/V1/A1 complex alpha/beta subunit N-terminal" evidence="19">
    <location>
        <begin position="25"/>
        <end position="91"/>
    </location>
</feature>
<dbReference type="GO" id="GO:0005524">
    <property type="term" value="F:ATP binding"/>
    <property type="evidence" value="ECO:0007669"/>
    <property type="project" value="UniProtKB-UniRule"/>
</dbReference>
<dbReference type="Gene3D" id="1.20.150.20">
    <property type="entry name" value="ATP synthase alpha/beta chain, C-terminal domain"/>
    <property type="match status" value="1"/>
</dbReference>
<evidence type="ECO:0000256" key="11">
    <source>
        <dbReference type="ARBA" id="ARBA00023065"/>
    </source>
</evidence>
<dbReference type="Gene3D" id="2.40.30.20">
    <property type="match status" value="1"/>
</dbReference>
<dbReference type="InterPro" id="IPR027417">
    <property type="entry name" value="P-loop_NTPase"/>
</dbReference>
<dbReference type="CDD" id="cd01132">
    <property type="entry name" value="F1-ATPase_alpha_CD"/>
    <property type="match status" value="1"/>
</dbReference>
<keyword evidence="10 16" id="KW-1278">Translocase</keyword>
<keyword evidence="4 16" id="KW-0813">Transport</keyword>
<feature type="domain" description="ATPase F1/V1/A1 complex alpha/beta subunit nucleotide-binding" evidence="17">
    <location>
        <begin position="149"/>
        <end position="372"/>
    </location>
</feature>
<dbReference type="InterPro" id="IPR000194">
    <property type="entry name" value="ATPase_F1/V1/A1_a/bsu_nucl-bd"/>
</dbReference>
<evidence type="ECO:0000256" key="4">
    <source>
        <dbReference type="ARBA" id="ARBA00022448"/>
    </source>
</evidence>
<keyword evidence="11 16" id="KW-0406">Ion transport</keyword>
<dbReference type="GO" id="GO:0046933">
    <property type="term" value="F:proton-transporting ATP synthase activity, rotational mechanism"/>
    <property type="evidence" value="ECO:0007669"/>
    <property type="project" value="UniProtKB-UniRule"/>
</dbReference>
<evidence type="ECO:0000256" key="6">
    <source>
        <dbReference type="ARBA" id="ARBA00022519"/>
    </source>
</evidence>
<evidence type="ECO:0000256" key="2">
    <source>
        <dbReference type="ARBA" id="ARBA00004370"/>
    </source>
</evidence>
<evidence type="ECO:0000256" key="3">
    <source>
        <dbReference type="ARBA" id="ARBA00008936"/>
    </source>
</evidence>
<dbReference type="PANTHER" id="PTHR48082">
    <property type="entry name" value="ATP SYNTHASE SUBUNIT ALPHA, MITOCHONDRIAL"/>
    <property type="match status" value="1"/>
</dbReference>
<evidence type="ECO:0000256" key="13">
    <source>
        <dbReference type="ARBA" id="ARBA00023196"/>
    </source>
</evidence>
<evidence type="ECO:0000313" key="21">
    <source>
        <dbReference type="Proteomes" id="UP000289200"/>
    </source>
</evidence>
<dbReference type="Pfam" id="PF00006">
    <property type="entry name" value="ATP-synt_ab"/>
    <property type="match status" value="1"/>
</dbReference>
<keyword evidence="8 16" id="KW-0375">Hydrogen ion transport</keyword>
<dbReference type="InterPro" id="IPR005294">
    <property type="entry name" value="ATP_synth_F1_asu"/>
</dbReference>
<dbReference type="GO" id="GO:0005886">
    <property type="term" value="C:plasma membrane"/>
    <property type="evidence" value="ECO:0007669"/>
    <property type="project" value="UniProtKB-SubCell"/>
</dbReference>
<evidence type="ECO:0000256" key="7">
    <source>
        <dbReference type="ARBA" id="ARBA00022741"/>
    </source>
</evidence>
<dbReference type="InterPro" id="IPR023366">
    <property type="entry name" value="ATP_synth_asu-like_sf"/>
</dbReference>
<dbReference type="NCBIfam" id="NF009884">
    <property type="entry name" value="PRK13343.1"/>
    <property type="match status" value="1"/>
</dbReference>
<evidence type="ECO:0000259" key="17">
    <source>
        <dbReference type="Pfam" id="PF00006"/>
    </source>
</evidence>
<feature type="domain" description="ATP synthase alpha subunit C-terminal" evidence="18">
    <location>
        <begin position="379"/>
        <end position="503"/>
    </location>
</feature>
<gene>
    <name evidence="16 20" type="primary">atpA</name>
    <name evidence="20" type="ORF">RHODGE_RHODGE_01103</name>
</gene>
<dbReference type="CDD" id="cd18116">
    <property type="entry name" value="ATP-synt_F1_alpha_N"/>
    <property type="match status" value="1"/>
</dbReference>
<evidence type="ECO:0000256" key="1">
    <source>
        <dbReference type="ARBA" id="ARBA00003784"/>
    </source>
</evidence>
<protein>
    <recommendedName>
        <fullName evidence="16">ATP synthase subunit alpha</fullName>
        <ecNumber evidence="16">7.1.2.2</ecNumber>
    </recommendedName>
    <alternativeName>
        <fullName evidence="16">ATP synthase F1 sector subunit alpha</fullName>
    </alternativeName>
    <alternativeName>
        <fullName evidence="16">F-ATPase subunit alpha</fullName>
    </alternativeName>
</protein>
<evidence type="ECO:0000259" key="19">
    <source>
        <dbReference type="Pfam" id="PF02874"/>
    </source>
</evidence>
<feature type="binding site" evidence="16">
    <location>
        <begin position="169"/>
        <end position="176"/>
    </location>
    <ligand>
        <name>ATP</name>
        <dbReference type="ChEBI" id="CHEBI:30616"/>
    </ligand>
</feature>
<dbReference type="Pfam" id="PF02874">
    <property type="entry name" value="ATP-synt_ab_N"/>
    <property type="match status" value="1"/>
</dbReference>
<evidence type="ECO:0000256" key="9">
    <source>
        <dbReference type="ARBA" id="ARBA00022840"/>
    </source>
</evidence>
<evidence type="ECO:0000256" key="14">
    <source>
        <dbReference type="ARBA" id="ARBA00023310"/>
    </source>
</evidence>
<dbReference type="GO" id="GO:0043531">
    <property type="term" value="F:ADP binding"/>
    <property type="evidence" value="ECO:0007669"/>
    <property type="project" value="TreeGrafter"/>
</dbReference>
<feature type="site" description="Required for activity" evidence="16">
    <location>
        <position position="370"/>
    </location>
</feature>
<organism evidence="20 21">
    <name type="scientific">Rhodoplanes serenus</name>
    <dbReference type="NCBI Taxonomy" id="200615"/>
    <lineage>
        <taxon>Bacteria</taxon>
        <taxon>Pseudomonadati</taxon>
        <taxon>Pseudomonadota</taxon>
        <taxon>Alphaproteobacteria</taxon>
        <taxon>Hyphomicrobiales</taxon>
        <taxon>Nitrobacteraceae</taxon>
        <taxon>Rhodoplanes</taxon>
    </lineage>
</organism>
<dbReference type="Pfam" id="PF00306">
    <property type="entry name" value="ATP-synt_ab_C"/>
    <property type="match status" value="1"/>
</dbReference>
<dbReference type="FunFam" id="1.20.150.20:FF:000001">
    <property type="entry name" value="ATP synthase subunit alpha"/>
    <property type="match status" value="1"/>
</dbReference>
<dbReference type="EMBL" id="UWOC01000088">
    <property type="protein sequence ID" value="VCU07960.1"/>
    <property type="molecule type" value="Genomic_DNA"/>
</dbReference>
<keyword evidence="7 16" id="KW-0547">Nucleotide-binding</keyword>
<keyword evidence="12 16" id="KW-0472">Membrane</keyword>
<dbReference type="NCBIfam" id="TIGR00962">
    <property type="entry name" value="atpA"/>
    <property type="match status" value="1"/>
</dbReference>
<keyword evidence="14 16" id="KW-0066">ATP synthesis</keyword>
<comment type="function">
    <text evidence="1 16">Produces ATP from ADP in the presence of a proton gradient across the membrane. The alpha chain is a regulatory subunit.</text>
</comment>
<dbReference type="PROSITE" id="PS00152">
    <property type="entry name" value="ATPASE_ALPHA_BETA"/>
    <property type="match status" value="1"/>
</dbReference>
<dbReference type="PIRSF" id="PIRSF039088">
    <property type="entry name" value="F_ATPase_subunit_alpha"/>
    <property type="match status" value="1"/>
</dbReference>
<accession>A0A3S5CY78</accession>
<dbReference type="InterPro" id="IPR036121">
    <property type="entry name" value="ATPase_F1/V1/A1_a/bsu_N_sf"/>
</dbReference>
<dbReference type="CDD" id="cd18113">
    <property type="entry name" value="ATP-synt_F1_alpha_C"/>
    <property type="match status" value="1"/>
</dbReference>
<keyword evidence="21" id="KW-1185">Reference proteome</keyword>
<comment type="caution">
    <text evidence="20">The sequence shown here is derived from an EMBL/GenBank/DDBJ whole genome shotgun (WGS) entry which is preliminary data.</text>
</comment>
<evidence type="ECO:0000313" key="20">
    <source>
        <dbReference type="EMBL" id="VCU07960.1"/>
    </source>
</evidence>
<dbReference type="Gene3D" id="3.40.50.300">
    <property type="entry name" value="P-loop containing nucleotide triphosphate hydrolases"/>
    <property type="match status" value="1"/>
</dbReference>
<dbReference type="SUPFAM" id="SSF50615">
    <property type="entry name" value="N-terminal domain of alpha and beta subunits of F1 ATP synthase"/>
    <property type="match status" value="1"/>
</dbReference>
<dbReference type="Proteomes" id="UP000289200">
    <property type="component" value="Unassembled WGS sequence"/>
</dbReference>
<reference evidence="21" key="1">
    <citation type="submission" date="2018-10" db="EMBL/GenBank/DDBJ databases">
        <authorList>
            <person name="Peiro R."/>
            <person name="Begona"/>
            <person name="Cbmso G."/>
            <person name="Lopez M."/>
            <person name="Gonzalez S."/>
            <person name="Sacristan E."/>
            <person name="Castillo E."/>
        </authorList>
    </citation>
    <scope>NUCLEOTIDE SEQUENCE [LARGE SCALE GENOMIC DNA]</scope>
</reference>
<dbReference type="FunFam" id="2.40.30.20:FF:000001">
    <property type="entry name" value="ATP synthase subunit alpha"/>
    <property type="match status" value="1"/>
</dbReference>
<dbReference type="OrthoDB" id="9803053at2"/>
<comment type="subunit">
    <text evidence="15">F-type ATPases have 2 components, CF(1) - the catalytic core - and CF(0) - the membrane proton channel. CF(1) has five subunits: alpha(3), beta(3), gamma(1), delta(1), epsilon(1). CF(0) has four main subunits: a(1), b(1), b'(1) and c(9-12).</text>
</comment>
<evidence type="ECO:0000259" key="18">
    <source>
        <dbReference type="Pfam" id="PF00306"/>
    </source>
</evidence>